<dbReference type="PANTHER" id="PTHR34819:SF3">
    <property type="entry name" value="CELL SURFACE PROTEIN"/>
    <property type="match status" value="1"/>
</dbReference>
<name>A0A2K1PY72_9GAMM</name>
<dbReference type="Proteomes" id="UP000236220">
    <property type="component" value="Unassembled WGS sequence"/>
</dbReference>
<dbReference type="PRINTS" id="PR01021">
    <property type="entry name" value="OMPADOMAIN"/>
</dbReference>
<protein>
    <recommendedName>
        <fullName evidence="5">OmpA-like domain-containing protein</fullName>
    </recommendedName>
</protein>
<feature type="domain" description="OmpA-like" evidence="5">
    <location>
        <begin position="2021"/>
        <end position="2123"/>
    </location>
</feature>
<keyword evidence="4" id="KW-0732">Signal</keyword>
<dbReference type="InterPro" id="IPR013783">
    <property type="entry name" value="Ig-like_fold"/>
</dbReference>
<dbReference type="EMBL" id="NPZB01000002">
    <property type="protein sequence ID" value="PNS07739.1"/>
    <property type="molecule type" value="Genomic_DNA"/>
</dbReference>
<dbReference type="InterPro" id="IPR001434">
    <property type="entry name" value="OmcB-like_DUF11"/>
</dbReference>
<dbReference type="Pfam" id="PF01345">
    <property type="entry name" value="DUF11"/>
    <property type="match status" value="8"/>
</dbReference>
<reference evidence="6 7" key="1">
    <citation type="submission" date="2017-08" db="EMBL/GenBank/DDBJ databases">
        <title>Lysobacter sylvestris genome.</title>
        <authorList>
            <person name="Zhang D.-C."/>
            <person name="Albuquerque L."/>
            <person name="Franca L."/>
            <person name="Froufe H.J.C."/>
            <person name="Barroso C."/>
            <person name="Egas C."/>
            <person name="Da Costa M."/>
            <person name="Margesin R."/>
        </authorList>
    </citation>
    <scope>NUCLEOTIDE SEQUENCE [LARGE SCALE GENOMIC DNA]</scope>
    <source>
        <strain evidence="6 7">AM20-91</strain>
    </source>
</reference>
<evidence type="ECO:0000259" key="5">
    <source>
        <dbReference type="PROSITE" id="PS51123"/>
    </source>
</evidence>
<dbReference type="InterPro" id="IPR051172">
    <property type="entry name" value="Chlamydia_OmcB"/>
</dbReference>
<evidence type="ECO:0000256" key="2">
    <source>
        <dbReference type="ARBA" id="ARBA00023136"/>
    </source>
</evidence>
<dbReference type="NCBIfam" id="TIGR01451">
    <property type="entry name" value="B_ant_repeat"/>
    <property type="match status" value="8"/>
</dbReference>
<sequence length="2123" mass="206841">MDTDTSSLDHLAPVIPGRKWRPAWVAAMLFCALSCGQAMAQSFPATLSNTATVTLPANISDPAPANNSATDTNALAATSDLSVIKTVTSASPAAAGSTVTYKFVVSNAGPLDAVGATIADTMPAQLTNVSWTCVAAGTSTCGVASGTGNVNLAANVGQGAANAITVTVSGTAPASGTIAANTATVAAPTGTTDPNPGNNTSTTPTIPVTAQIVANPDNGTVTTAGGVAVANVLANDSLRGATATTATVTLSEVSSSNPSVTLNTATGAVNVAAGAAVGNSTLVYKICGTANPSNCATAPVTVTVTAVLSDLSLVKTVTSASPAAAGSTVTYKLVVNNAGPADAVGAAISDAVPVQLTNVSWTCVATGTSTCGSASGTGNVNLTANVAVGAGNDLTITVNGTAPASGTIDANTATVTVPAGTSDPNPGNNTSTTPTIPVTAAIVANPDSGTVTTAGGVAVANVLANDSLRGATATTATVTLSEVSSSNPSVTLNTATGAVNVAAGAAIGNSALVYKICEIANPSNCATATVTITVTAVQSDLSLVKTVTSASPALAGSTVTYKLVVNNAGPADAAGATISDAVPAQLTNVSWTCVATGTSTCGSASGTGNVNLTANLGQGAANDLTITVSGTAPASGTIGANTATVTVPAGTSDPNPGNNTSTTPTIPVTAAIVANPDSGTVTAAGGVAVPNVLWNDTLAGVTATAATVTLSQVSSSNPSVSLNPATGAVNVAPGAAVGTDTLVYRICETANPGNCAQATVTVTVAATVLSSDLSVVKTVTSASPAAAGSTVTYKLVINNAGPADAVGAAISDAVPVQLTNVSWTCVATGTSTCGSASGTGNVNLTANLGQGAANDLTITVSGTAPASGTIGANTATVTVPAGTSDPNPGNNTSTTPTIPVTAAIVANPDSGTVTAAGGVAVANVLANDSLRGTTATTATVTLSAVSSSSPLVTLNTATGAVNVAAGAAVGNSTLIYKICEIANPTNCATAPATVTVMAATSDLSVVKTVTSASPAAAGSTVTYKLVVNNAGPADAAGATISDTVPVQLTNVSWTCVATGTSTCGSASGTGNVNLTANLGQGAANDLTITVSGTAPTSGTIGANTATVTVPAGTTDPSPGNNTSTTPTIPVTAAIVANPDNGTVTTAGGVAVANVLANDSLRGATATTATVTLSEVSSSNPSVSLNPATGAVNVAAGAAVGNSTLIYKICEIANPTNCTTAPATITVTAVQSDLSLVKTVTSASPALAGSTVTYKLVVNNAGPADAVGAAISDAVPVQLTNVSWTCVATGTSTCGSASGTSNVNLTANVAVGAANDLTITVSGTAPTSGTIAANTATVTVPAGTSDPNPGNNTSTTPTIPVTAAIVANPDSGTVTAAGGVAVANVLANDTLRGTTATTATVTLSAVSSSSPLVTLNTATGAVNVAAGAAVGNSTLIYKICEIANPTNCATAPATVTVTAATSDLSLVKTVTSASPALAGSTVTYKLVVNNVGPADAVGATISDTVPPQLTNVSWTCVASGTSTCGSASGTGNVNLTANLGQGAANAITVTVSGTAPASGTIAANTATVTIPPGSSDPNPGNNTSTTPTIPVTAPIIANPDSGTATTAGGVAVPNVLANDTLAGVTATTSAVTLTPVNNAALTVDPNGSVSVLPGTTAGTYTTTYTICERANPANCSSAIISVLVRAAPVVLRMTMTAAVRTARIGDLVRYTLRVDNVGQVDARSEVLHDTLPAGFDVVTKSLVVADDDAAGTLLGARPLRVGALDVAVGKSATITYAVRVAAGVSLGIHVNRGIINDSNGVAVSNEASADVEIVGDPMLNDSLIVGSVFNDTNGNGRQDPGERGLPGVRLGTVEGLLIETDRYGRFHIDGIDGGRWARGRNFLVKVDTATLPPGSRFTTENPRVLRITPGVPVRFDFGVQVPNTPLGGGKSEVDIDLGEVFFEGNSSVVPAEHLPVVDRIAGRLRDAGGGSVAITANADNLVLAFRRSEAIRNALDQRLSPELQHATRIELRAQIDGGQTLVTLGKDIGLGVLLFDTDKSTIRPQYLPLLAAIAQQVDATPGTVVAISGYADMRGTAKHNMRLSQQRADAVANEIAAHLTRTTRQCLRVEPRPDGQIATCPGGR</sequence>
<evidence type="ECO:0000256" key="4">
    <source>
        <dbReference type="SAM" id="SignalP"/>
    </source>
</evidence>
<dbReference type="InterPro" id="IPR006665">
    <property type="entry name" value="OmpA-like"/>
</dbReference>
<organism evidence="6 7">
    <name type="scientific">Solilutibacter silvestris</name>
    <dbReference type="NCBI Taxonomy" id="1645665"/>
    <lineage>
        <taxon>Bacteria</taxon>
        <taxon>Pseudomonadati</taxon>
        <taxon>Pseudomonadota</taxon>
        <taxon>Gammaproteobacteria</taxon>
        <taxon>Lysobacterales</taxon>
        <taxon>Lysobacteraceae</taxon>
        <taxon>Solilutibacter</taxon>
    </lineage>
</organism>
<dbReference type="PANTHER" id="PTHR34819">
    <property type="entry name" value="LARGE CYSTEINE-RICH PERIPLASMIC PROTEIN OMCB"/>
    <property type="match status" value="1"/>
</dbReference>
<accession>A0A2K1PY72</accession>
<dbReference type="GO" id="GO:0016020">
    <property type="term" value="C:membrane"/>
    <property type="evidence" value="ECO:0007669"/>
    <property type="project" value="UniProtKB-SubCell"/>
</dbReference>
<evidence type="ECO:0000313" key="6">
    <source>
        <dbReference type="EMBL" id="PNS07739.1"/>
    </source>
</evidence>
<dbReference type="SUPFAM" id="SSF117074">
    <property type="entry name" value="Hypothetical protein PA1324"/>
    <property type="match status" value="1"/>
</dbReference>
<keyword evidence="2 3" id="KW-0472">Membrane</keyword>
<dbReference type="InterPro" id="IPR036737">
    <property type="entry name" value="OmpA-like_sf"/>
</dbReference>
<dbReference type="InterPro" id="IPR047589">
    <property type="entry name" value="DUF11_rpt"/>
</dbReference>
<proteinExistence type="predicted"/>
<feature type="signal peptide" evidence="4">
    <location>
        <begin position="1"/>
        <end position="40"/>
    </location>
</feature>
<keyword evidence="7" id="KW-1185">Reference proteome</keyword>
<feature type="chain" id="PRO_5014355367" description="OmpA-like domain-containing protein" evidence="4">
    <location>
        <begin position="41"/>
        <end position="2123"/>
    </location>
</feature>
<dbReference type="PROSITE" id="PS51123">
    <property type="entry name" value="OMPA_2"/>
    <property type="match status" value="1"/>
</dbReference>
<gene>
    <name evidence="6" type="ORF">Lysil_1915</name>
</gene>
<comment type="subcellular location">
    <subcellularLocation>
        <location evidence="1">Membrane</location>
    </subcellularLocation>
</comment>
<dbReference type="Pfam" id="PF00691">
    <property type="entry name" value="OmpA"/>
    <property type="match status" value="1"/>
</dbReference>
<dbReference type="InterPro" id="IPR006664">
    <property type="entry name" value="OMP_bac"/>
</dbReference>
<dbReference type="Gene3D" id="3.30.1330.60">
    <property type="entry name" value="OmpA-like domain"/>
    <property type="match status" value="1"/>
</dbReference>
<evidence type="ECO:0000256" key="3">
    <source>
        <dbReference type="PROSITE-ProRule" id="PRU00473"/>
    </source>
</evidence>
<dbReference type="CDD" id="cd07185">
    <property type="entry name" value="OmpA_C-like"/>
    <property type="match status" value="1"/>
</dbReference>
<comment type="caution">
    <text evidence="6">The sequence shown here is derived from an EMBL/GenBank/DDBJ whole genome shotgun (WGS) entry which is preliminary data.</text>
</comment>
<evidence type="ECO:0000313" key="7">
    <source>
        <dbReference type="Proteomes" id="UP000236220"/>
    </source>
</evidence>
<evidence type="ECO:0000256" key="1">
    <source>
        <dbReference type="ARBA" id="ARBA00004370"/>
    </source>
</evidence>
<dbReference type="RefSeq" id="WP_165782459.1">
    <property type="nucleotide sequence ID" value="NZ_NPZB01000002.1"/>
</dbReference>
<dbReference type="Gene3D" id="2.60.40.10">
    <property type="entry name" value="Immunoglobulins"/>
    <property type="match status" value="1"/>
</dbReference>
<dbReference type="SUPFAM" id="SSF103088">
    <property type="entry name" value="OmpA-like"/>
    <property type="match status" value="2"/>
</dbReference>